<sequence>MEKLRQHDITLRDERIILRPMSEDDWDFLLKWNNDPEVLYFAEGDDVTGRDLEDIQEIYRHVSQNAVCFIIESNGAPVGECWLQRMNLERILKKHPGQDLRRIDLMIGEKALWGRGIGTRAIRLLTGLGFEKEGADAIFACDVADYNPRSLKAFQRVGFEVCETIPQLPGAKAHHCYDLILTREMYQRERRCERSDAKGEGADER</sequence>
<dbReference type="Gene3D" id="3.40.630.30">
    <property type="match status" value="1"/>
</dbReference>
<comment type="caution">
    <text evidence="2">The sequence shown here is derived from an EMBL/GenBank/DDBJ whole genome shotgun (WGS) entry which is preliminary data.</text>
</comment>
<dbReference type="EMBL" id="MFKF01000283">
    <property type="protein sequence ID" value="OGG46823.1"/>
    <property type="molecule type" value="Genomic_DNA"/>
</dbReference>
<dbReference type="GO" id="GO:0016747">
    <property type="term" value="F:acyltransferase activity, transferring groups other than amino-acyl groups"/>
    <property type="evidence" value="ECO:0007669"/>
    <property type="project" value="InterPro"/>
</dbReference>
<organism evidence="2 3">
    <name type="scientific">Handelsmanbacteria sp. (strain RIFCSPLOWO2_12_FULL_64_10)</name>
    <dbReference type="NCBI Taxonomy" id="1817868"/>
    <lineage>
        <taxon>Bacteria</taxon>
        <taxon>Candidatus Handelsmaniibacteriota</taxon>
    </lineage>
</organism>
<protein>
    <recommendedName>
        <fullName evidence="1">N-acetyltransferase domain-containing protein</fullName>
    </recommendedName>
</protein>
<evidence type="ECO:0000313" key="2">
    <source>
        <dbReference type="EMBL" id="OGG46823.1"/>
    </source>
</evidence>
<dbReference type="Proteomes" id="UP000178606">
    <property type="component" value="Unassembled WGS sequence"/>
</dbReference>
<dbReference type="SUPFAM" id="SSF55729">
    <property type="entry name" value="Acyl-CoA N-acyltransferases (Nat)"/>
    <property type="match status" value="1"/>
</dbReference>
<evidence type="ECO:0000259" key="1">
    <source>
        <dbReference type="PROSITE" id="PS51186"/>
    </source>
</evidence>
<dbReference type="Pfam" id="PF13302">
    <property type="entry name" value="Acetyltransf_3"/>
    <property type="match status" value="1"/>
</dbReference>
<dbReference type="AlphaFoldDB" id="A0A1F6CCD6"/>
<dbReference type="PROSITE" id="PS51186">
    <property type="entry name" value="GNAT"/>
    <property type="match status" value="1"/>
</dbReference>
<accession>A0A1F6CCD6</accession>
<dbReference type="PANTHER" id="PTHR43415">
    <property type="entry name" value="SPERMIDINE N(1)-ACETYLTRANSFERASE"/>
    <property type="match status" value="1"/>
</dbReference>
<reference evidence="2 3" key="1">
    <citation type="journal article" date="2016" name="Nat. Commun.">
        <title>Thousands of microbial genomes shed light on interconnected biogeochemical processes in an aquifer system.</title>
        <authorList>
            <person name="Anantharaman K."/>
            <person name="Brown C.T."/>
            <person name="Hug L.A."/>
            <person name="Sharon I."/>
            <person name="Castelle C.J."/>
            <person name="Probst A.J."/>
            <person name="Thomas B.C."/>
            <person name="Singh A."/>
            <person name="Wilkins M.J."/>
            <person name="Karaoz U."/>
            <person name="Brodie E.L."/>
            <person name="Williams K.H."/>
            <person name="Hubbard S.S."/>
            <person name="Banfield J.F."/>
        </authorList>
    </citation>
    <scope>NUCLEOTIDE SEQUENCE [LARGE SCALE GENOMIC DNA]</scope>
    <source>
        <strain evidence="3">RIFCSPLOWO2_12_FULL_64_10</strain>
    </source>
</reference>
<evidence type="ECO:0000313" key="3">
    <source>
        <dbReference type="Proteomes" id="UP000178606"/>
    </source>
</evidence>
<name>A0A1F6CCD6_HANXR</name>
<dbReference type="InterPro" id="IPR016181">
    <property type="entry name" value="Acyl_CoA_acyltransferase"/>
</dbReference>
<feature type="domain" description="N-acetyltransferase" evidence="1">
    <location>
        <begin position="16"/>
        <end position="184"/>
    </location>
</feature>
<proteinExistence type="predicted"/>
<dbReference type="PANTHER" id="PTHR43415:SF3">
    <property type="entry name" value="GNAT-FAMILY ACETYLTRANSFERASE"/>
    <property type="match status" value="1"/>
</dbReference>
<dbReference type="InterPro" id="IPR000182">
    <property type="entry name" value="GNAT_dom"/>
</dbReference>
<gene>
    <name evidence="2" type="ORF">A3F84_03520</name>
</gene>